<dbReference type="InterPro" id="IPR000531">
    <property type="entry name" value="Beta-barrel_TonB"/>
</dbReference>
<evidence type="ECO:0000256" key="4">
    <source>
        <dbReference type="ARBA" id="ARBA00022692"/>
    </source>
</evidence>
<dbReference type="RefSeq" id="WP_126614510.1">
    <property type="nucleotide sequence ID" value="NZ_CP034562.1"/>
</dbReference>
<keyword evidence="6 8" id="KW-0472">Membrane</keyword>
<name>A0A3S9P3H8_9BACT</name>
<dbReference type="Gene3D" id="2.60.40.1120">
    <property type="entry name" value="Carboxypeptidase-like, regulatory domain"/>
    <property type="match status" value="1"/>
</dbReference>
<dbReference type="NCBIfam" id="TIGR04056">
    <property type="entry name" value="OMP_RagA_SusC"/>
    <property type="match status" value="1"/>
</dbReference>
<dbReference type="AlphaFoldDB" id="A0A3S9P3H8"/>
<dbReference type="InterPro" id="IPR039426">
    <property type="entry name" value="TonB-dep_rcpt-like"/>
</dbReference>
<keyword evidence="14" id="KW-1185">Reference proteome</keyword>
<gene>
    <name evidence="13" type="ORF">EI427_10910</name>
</gene>
<dbReference type="Pfam" id="PF13715">
    <property type="entry name" value="CarbopepD_reg_2"/>
    <property type="match status" value="1"/>
</dbReference>
<dbReference type="PROSITE" id="PS52016">
    <property type="entry name" value="TONB_DEPENDENT_REC_3"/>
    <property type="match status" value="1"/>
</dbReference>
<evidence type="ECO:0000256" key="2">
    <source>
        <dbReference type="ARBA" id="ARBA00022448"/>
    </source>
</evidence>
<feature type="domain" description="TonB-dependent receptor plug" evidence="12">
    <location>
        <begin position="124"/>
        <end position="226"/>
    </location>
</feature>
<evidence type="ECO:0000259" key="12">
    <source>
        <dbReference type="Pfam" id="PF07715"/>
    </source>
</evidence>
<evidence type="ECO:0000256" key="9">
    <source>
        <dbReference type="RuleBase" id="RU003357"/>
    </source>
</evidence>
<dbReference type="OrthoDB" id="9768177at2"/>
<accession>A0A3S9P3H8</accession>
<feature type="chain" id="PRO_5019101611" evidence="10">
    <location>
        <begin position="29"/>
        <end position="1050"/>
    </location>
</feature>
<keyword evidence="3 8" id="KW-1134">Transmembrane beta strand</keyword>
<organism evidence="13 14">
    <name type="scientific">Flammeovirga pectinis</name>
    <dbReference type="NCBI Taxonomy" id="2494373"/>
    <lineage>
        <taxon>Bacteria</taxon>
        <taxon>Pseudomonadati</taxon>
        <taxon>Bacteroidota</taxon>
        <taxon>Cytophagia</taxon>
        <taxon>Cytophagales</taxon>
        <taxon>Flammeovirgaceae</taxon>
        <taxon>Flammeovirga</taxon>
    </lineage>
</organism>
<dbReference type="SUPFAM" id="SSF49464">
    <property type="entry name" value="Carboxypeptidase regulatory domain-like"/>
    <property type="match status" value="1"/>
</dbReference>
<evidence type="ECO:0000256" key="6">
    <source>
        <dbReference type="ARBA" id="ARBA00023136"/>
    </source>
</evidence>
<dbReference type="EMBL" id="CP034562">
    <property type="protein sequence ID" value="AZQ62724.1"/>
    <property type="molecule type" value="Genomic_DNA"/>
</dbReference>
<feature type="domain" description="TonB-dependent receptor-like beta-barrel" evidence="11">
    <location>
        <begin position="420"/>
        <end position="800"/>
    </location>
</feature>
<dbReference type="Pfam" id="PF07715">
    <property type="entry name" value="Plug"/>
    <property type="match status" value="1"/>
</dbReference>
<dbReference type="NCBIfam" id="TIGR04057">
    <property type="entry name" value="SusC_RagA_signa"/>
    <property type="match status" value="1"/>
</dbReference>
<evidence type="ECO:0000313" key="14">
    <source>
        <dbReference type="Proteomes" id="UP000267268"/>
    </source>
</evidence>
<keyword evidence="7 8" id="KW-0998">Cell outer membrane</keyword>
<keyword evidence="2 8" id="KW-0813">Transport</keyword>
<keyword evidence="5 9" id="KW-0798">TonB box</keyword>
<proteinExistence type="inferred from homology"/>
<comment type="subcellular location">
    <subcellularLocation>
        <location evidence="1 8">Cell outer membrane</location>
        <topology evidence="1 8">Multi-pass membrane protein</topology>
    </subcellularLocation>
</comment>
<keyword evidence="4 8" id="KW-0812">Transmembrane</keyword>
<feature type="signal peptide" evidence="10">
    <location>
        <begin position="1"/>
        <end position="28"/>
    </location>
</feature>
<reference evidence="13 14" key="1">
    <citation type="submission" date="2018-12" db="EMBL/GenBank/DDBJ databases">
        <title>Flammeovirga pectinis sp. nov., isolated from the gut of the Korean scallop, Patinopecten yessoensis.</title>
        <authorList>
            <person name="Bae J.-W."/>
            <person name="Jeong Y.-S."/>
            <person name="Kang W."/>
        </authorList>
    </citation>
    <scope>NUCLEOTIDE SEQUENCE [LARGE SCALE GENOMIC DNA]</scope>
    <source>
        <strain evidence="13 14">L12M1</strain>
    </source>
</reference>
<dbReference type="InterPro" id="IPR037066">
    <property type="entry name" value="Plug_dom_sf"/>
</dbReference>
<dbReference type="KEGG" id="fll:EI427_10910"/>
<dbReference type="Gene3D" id="2.170.130.10">
    <property type="entry name" value="TonB-dependent receptor, plug domain"/>
    <property type="match status" value="1"/>
</dbReference>
<dbReference type="Gene3D" id="2.40.170.20">
    <property type="entry name" value="TonB-dependent receptor, beta-barrel domain"/>
    <property type="match status" value="1"/>
</dbReference>
<evidence type="ECO:0000259" key="11">
    <source>
        <dbReference type="Pfam" id="PF00593"/>
    </source>
</evidence>
<evidence type="ECO:0000256" key="5">
    <source>
        <dbReference type="ARBA" id="ARBA00023077"/>
    </source>
</evidence>
<dbReference type="InterPro" id="IPR023997">
    <property type="entry name" value="TonB-dep_OMP_SusC/RagA_CS"/>
</dbReference>
<comment type="similarity">
    <text evidence="8 9">Belongs to the TonB-dependent receptor family.</text>
</comment>
<evidence type="ECO:0000313" key="13">
    <source>
        <dbReference type="EMBL" id="AZQ62724.1"/>
    </source>
</evidence>
<protein>
    <submittedName>
        <fullName evidence="13">TonB-dependent receptor</fullName>
    </submittedName>
</protein>
<dbReference type="InterPro" id="IPR036942">
    <property type="entry name" value="Beta-barrel_TonB_sf"/>
</dbReference>
<dbReference type="InterPro" id="IPR023996">
    <property type="entry name" value="TonB-dep_OMP_SusC/RagA"/>
</dbReference>
<dbReference type="GO" id="GO:0009279">
    <property type="term" value="C:cell outer membrane"/>
    <property type="evidence" value="ECO:0007669"/>
    <property type="project" value="UniProtKB-SubCell"/>
</dbReference>
<dbReference type="InterPro" id="IPR012910">
    <property type="entry name" value="Plug_dom"/>
</dbReference>
<keyword evidence="10" id="KW-0732">Signal</keyword>
<keyword evidence="13" id="KW-0675">Receptor</keyword>
<evidence type="ECO:0000256" key="3">
    <source>
        <dbReference type="ARBA" id="ARBA00022452"/>
    </source>
</evidence>
<evidence type="ECO:0000256" key="7">
    <source>
        <dbReference type="ARBA" id="ARBA00023237"/>
    </source>
</evidence>
<dbReference type="Proteomes" id="UP000267268">
    <property type="component" value="Chromosome 1"/>
</dbReference>
<dbReference type="InterPro" id="IPR008969">
    <property type="entry name" value="CarboxyPept-like_regulatory"/>
</dbReference>
<evidence type="ECO:0000256" key="8">
    <source>
        <dbReference type="PROSITE-ProRule" id="PRU01360"/>
    </source>
</evidence>
<dbReference type="Pfam" id="PF00593">
    <property type="entry name" value="TonB_dep_Rec_b-barrel"/>
    <property type="match status" value="1"/>
</dbReference>
<sequence length="1050" mass="115220">MLKLLNFKSILGIFLFAFMSLTSTQLLAQDKVLTGTILGEDSSPLPGVNVQIKGTTTGTVTNFDGKFSLNVKESAQTLVFSFIGYLDKEMVIGTRTTFDVSLEVDAEQLEEVVVVGYGVQKKSLVTGAIASVDADDIVSSAISAEQALQGKAAGVTVTPQSGSPGNGIKIRIRGAGSNGNSDPLYIVDGMKTGNISFLSPTDIASMEVLKDAASSAIYGSEGANGVVIITTKGGKKGAKSSIDYSFQYGIQTLGNTPQMMNAKEYAQFMQEAHQDELGKIDGFYVPDPSKQGEGTNFLDAAAQEAPMMSHNLSFSGGSDKGSYLLSAGYTSQDGVIGGDKASYERINGRLNLTRDIKDWIDVSANIAITNSKRATITEDDAYNGLVNAALLMDPTAKARYAPNALTPYMQEKLNEGKLLTRDQDGNYYGVTNNDFLKGEIYNPLTKLENARGVYTENKILTTGMVNLKPVKGLKISSRIGFDIAQGSYNSWNPSFWANSQKHENAPTVTANEQSWSTWMWENFATYNTTIGKSTITGLIGVSAQENNYRNLDTKSGNMVVENDQFRYPNYVTSRDNDRVGGGNEMKTLASYFARVSYDYDNRYIIEATFRRDGSSLFGSENKWGTFPSVSVGWNVSNESFWNISAIDYLKVRGSWGQNGSLSNLRPDQYRSLIRTTGISYPGSDNILMTGAEPEVLANPNLKWETSEQTNIGIDLRALDSKIYFTADYYKKLTKDLLTTASPALSQGNYAPYTNAGTVSNEGLELILGYRNSENEFTYDVSFNGSFNKNEVVSVPAELTRINGASLPVAGTLTYFEEGFPVWYYRGFQNEGIFRDEAHIAQWVEENNITDPTYTDPNNENKVKPGDPIVKDINGDGEINDQDVTNIGSPHPTFIYGANISVAYKGFDLNIFLQGATGHQNYIAFMRADNKAVNRLSSITEDRWRNNGDNASYPRADYLDSRYFKSDLLVQDASYLKIRQIQLGYTLPSKIASKALLSRARVYVSLNDFFTFTNYDGVDPEIGSKENNAQGVDFGTYPVSRKLLFGLAVTF</sequence>
<evidence type="ECO:0000256" key="1">
    <source>
        <dbReference type="ARBA" id="ARBA00004571"/>
    </source>
</evidence>
<evidence type="ECO:0000256" key="10">
    <source>
        <dbReference type="SAM" id="SignalP"/>
    </source>
</evidence>
<dbReference type="SUPFAM" id="SSF56935">
    <property type="entry name" value="Porins"/>
    <property type="match status" value="1"/>
</dbReference>